<proteinExistence type="predicted"/>
<feature type="signal peptide" evidence="2">
    <location>
        <begin position="1"/>
        <end position="27"/>
    </location>
</feature>
<name>A0A2T0STF3_9PSEU</name>
<dbReference type="EMBL" id="PVTF01000011">
    <property type="protein sequence ID" value="PRY36694.1"/>
    <property type="molecule type" value="Genomic_DNA"/>
</dbReference>
<dbReference type="OrthoDB" id="7949713at2"/>
<reference evidence="3 4" key="1">
    <citation type="submission" date="2018-03" db="EMBL/GenBank/DDBJ databases">
        <title>Genomic Encyclopedia of Archaeal and Bacterial Type Strains, Phase II (KMG-II): from individual species to whole genera.</title>
        <authorList>
            <person name="Goeker M."/>
        </authorList>
    </citation>
    <scope>NUCLEOTIDE SEQUENCE [LARGE SCALE GENOMIC DNA]</scope>
    <source>
        <strain evidence="3 4">DSM 44720</strain>
    </source>
</reference>
<dbReference type="Proteomes" id="UP000239494">
    <property type="component" value="Unassembled WGS sequence"/>
</dbReference>
<dbReference type="AlphaFoldDB" id="A0A2T0STF3"/>
<evidence type="ECO:0000313" key="4">
    <source>
        <dbReference type="Proteomes" id="UP000239494"/>
    </source>
</evidence>
<dbReference type="RefSeq" id="WP_106192080.1">
    <property type="nucleotide sequence ID" value="NZ_PVTF01000011.1"/>
</dbReference>
<feature type="compositionally biased region" description="Basic and acidic residues" evidence="1">
    <location>
        <begin position="104"/>
        <end position="113"/>
    </location>
</feature>
<feature type="region of interest" description="Disordered" evidence="1">
    <location>
        <begin position="91"/>
        <end position="113"/>
    </location>
</feature>
<sequence>MSTRWTSTLAAVAAVPLLVLLLGACGAADTAASPTTGSSASAGKRSFESFDEFQLAFSGCMREHGVNMPDPSGDGGIQIDAGGDMTKFEDASKACREQLGTPPARKDSGKGKTDEELLADQLKIAKCLREHGVDVPDPTADSPLAVPQSTPEDVLTTCAPQGVVGRATGGGK</sequence>
<evidence type="ECO:0000256" key="2">
    <source>
        <dbReference type="SAM" id="SignalP"/>
    </source>
</evidence>
<gene>
    <name evidence="3" type="ORF">CLV43_11166</name>
</gene>
<evidence type="ECO:0000313" key="3">
    <source>
        <dbReference type="EMBL" id="PRY36694.1"/>
    </source>
</evidence>
<feature type="chain" id="PRO_5015406018" description="Secreted protein" evidence="2">
    <location>
        <begin position="28"/>
        <end position="172"/>
    </location>
</feature>
<keyword evidence="4" id="KW-1185">Reference proteome</keyword>
<evidence type="ECO:0008006" key="5">
    <source>
        <dbReference type="Google" id="ProtNLM"/>
    </source>
</evidence>
<comment type="caution">
    <text evidence="3">The sequence shown here is derived from an EMBL/GenBank/DDBJ whole genome shotgun (WGS) entry which is preliminary data.</text>
</comment>
<dbReference type="PROSITE" id="PS51257">
    <property type="entry name" value="PROKAR_LIPOPROTEIN"/>
    <property type="match status" value="1"/>
</dbReference>
<organism evidence="3 4">
    <name type="scientific">Umezawaea tangerina</name>
    <dbReference type="NCBI Taxonomy" id="84725"/>
    <lineage>
        <taxon>Bacteria</taxon>
        <taxon>Bacillati</taxon>
        <taxon>Actinomycetota</taxon>
        <taxon>Actinomycetes</taxon>
        <taxon>Pseudonocardiales</taxon>
        <taxon>Pseudonocardiaceae</taxon>
        <taxon>Umezawaea</taxon>
    </lineage>
</organism>
<protein>
    <recommendedName>
        <fullName evidence="5">Secreted protein</fullName>
    </recommendedName>
</protein>
<accession>A0A2T0STF3</accession>
<evidence type="ECO:0000256" key="1">
    <source>
        <dbReference type="SAM" id="MobiDB-lite"/>
    </source>
</evidence>
<feature type="region of interest" description="Disordered" evidence="1">
    <location>
        <begin position="133"/>
        <end position="155"/>
    </location>
</feature>
<keyword evidence="2" id="KW-0732">Signal</keyword>